<evidence type="ECO:0000313" key="3">
    <source>
        <dbReference type="Proteomes" id="UP000030512"/>
    </source>
</evidence>
<dbReference type="Gene3D" id="2.40.10.220">
    <property type="entry name" value="predicted glycosyltransferase like domains"/>
    <property type="match status" value="1"/>
</dbReference>
<dbReference type="RefSeq" id="WP_062327214.1">
    <property type="nucleotide sequence ID" value="NZ_CP014476.1"/>
</dbReference>
<dbReference type="InterPro" id="IPR009875">
    <property type="entry name" value="PilZ_domain"/>
</dbReference>
<dbReference type="OrthoDB" id="5567005at2"/>
<reference evidence="2 3" key="1">
    <citation type="journal article" date="2015" name="Environ. Microbiol.">
        <title>Methane oxidation coupled to nitrate reduction under hypoxia by the Gammaproteobacterium Methylomonas denitrificans, sp. nov. type strain FJG1.</title>
        <authorList>
            <person name="Kits K.D."/>
            <person name="Klotz M.G."/>
            <person name="Stein L.Y."/>
        </authorList>
    </citation>
    <scope>NUCLEOTIDE SEQUENCE [LARGE SCALE GENOMIC DNA]</scope>
    <source>
        <strain evidence="2 3">FJG1</strain>
    </source>
</reference>
<organism evidence="2 3">
    <name type="scientific">Methylomonas denitrificans</name>
    <dbReference type="NCBI Taxonomy" id="1538553"/>
    <lineage>
        <taxon>Bacteria</taxon>
        <taxon>Pseudomonadati</taxon>
        <taxon>Pseudomonadota</taxon>
        <taxon>Gammaproteobacteria</taxon>
        <taxon>Methylococcales</taxon>
        <taxon>Methylococcaceae</taxon>
        <taxon>Methylomonas</taxon>
    </lineage>
</organism>
<dbReference type="Pfam" id="PF07238">
    <property type="entry name" value="PilZ"/>
    <property type="match status" value="1"/>
</dbReference>
<proteinExistence type="predicted"/>
<evidence type="ECO:0000259" key="1">
    <source>
        <dbReference type="Pfam" id="PF07238"/>
    </source>
</evidence>
<feature type="domain" description="PilZ" evidence="1">
    <location>
        <begin position="98"/>
        <end position="180"/>
    </location>
</feature>
<dbReference type="AlphaFoldDB" id="A0A140E3F5"/>
<dbReference type="Proteomes" id="UP000030512">
    <property type="component" value="Chromosome"/>
</dbReference>
<accession>A0A140E3F5</accession>
<gene>
    <name evidence="2" type="ORF">JT25_000250</name>
</gene>
<protein>
    <submittedName>
        <fullName evidence="2">Pilus assembly protein PilZ</fullName>
    </submittedName>
</protein>
<dbReference type="GO" id="GO:0035438">
    <property type="term" value="F:cyclic-di-GMP binding"/>
    <property type="evidence" value="ECO:0007669"/>
    <property type="project" value="InterPro"/>
</dbReference>
<sequence length="194" mass="22170">MADEIEEKRRYFRVNDTINLLHKVIDKKSVDALSHVSNDVLGNCSLTSALDVLAQEARMLSPRLERRDPEMFEYLKIIDTKINLIAQAISAQSEEFSEHDTREVSLSATGLAFSNETPIEVGELLELRMLLTSCMAVIVAYARVVQCKDISEDSPERPFAICVEYVNLTEDDRELLIKHVVKKQLQQLRDKNEF</sequence>
<dbReference type="EMBL" id="CP014476">
    <property type="protein sequence ID" value="AMK74929.1"/>
    <property type="molecule type" value="Genomic_DNA"/>
</dbReference>
<keyword evidence="3" id="KW-1185">Reference proteome</keyword>
<dbReference type="KEGG" id="mdn:JT25_000250"/>
<evidence type="ECO:0000313" key="2">
    <source>
        <dbReference type="EMBL" id="AMK74929.1"/>
    </source>
</evidence>
<name>A0A140E3F5_9GAMM</name>
<dbReference type="STRING" id="1538553.JT25_000250"/>